<evidence type="ECO:0000313" key="2">
    <source>
        <dbReference type="Proteomes" id="UP000571817"/>
    </source>
</evidence>
<reference evidence="1 2" key="1">
    <citation type="submission" date="2020-07" db="EMBL/GenBank/DDBJ databases">
        <title>Sequencing the genomes of 1000 actinobacteria strains.</title>
        <authorList>
            <person name="Klenk H.-P."/>
        </authorList>
    </citation>
    <scope>NUCLEOTIDE SEQUENCE [LARGE SCALE GENOMIC DNA]</scope>
    <source>
        <strain evidence="1 2">DSM 29531</strain>
    </source>
</reference>
<keyword evidence="2" id="KW-1185">Reference proteome</keyword>
<dbReference type="RefSeq" id="WP_179483977.1">
    <property type="nucleotide sequence ID" value="NZ_JACCFW010000004.1"/>
</dbReference>
<dbReference type="Proteomes" id="UP000571817">
    <property type="component" value="Unassembled WGS sequence"/>
</dbReference>
<accession>A0A853DR34</accession>
<name>A0A853DR34_9MICO</name>
<protein>
    <submittedName>
        <fullName evidence="1">Uncharacterized protein</fullName>
    </submittedName>
</protein>
<sequence>MADADPQTVLAALWRASLPTPLDPIRRTYLAAVTEDYLTEATGLHGARLRDALQLLSTDGIVTADGTHRLYAHPDPVRMFVLSHHQVRS</sequence>
<dbReference type="AlphaFoldDB" id="A0A853DR34"/>
<organism evidence="1 2">
    <name type="scientific">Allobranchiibius huperziae</name>
    <dbReference type="NCBI Taxonomy" id="1874116"/>
    <lineage>
        <taxon>Bacteria</taxon>
        <taxon>Bacillati</taxon>
        <taxon>Actinomycetota</taxon>
        <taxon>Actinomycetes</taxon>
        <taxon>Micrococcales</taxon>
        <taxon>Dermacoccaceae</taxon>
        <taxon>Allobranchiibius</taxon>
    </lineage>
</organism>
<gene>
    <name evidence="1" type="ORF">HNR15_003603</name>
</gene>
<dbReference type="EMBL" id="JACCFW010000004">
    <property type="protein sequence ID" value="NYJ76585.1"/>
    <property type="molecule type" value="Genomic_DNA"/>
</dbReference>
<comment type="caution">
    <text evidence="1">The sequence shown here is derived from an EMBL/GenBank/DDBJ whole genome shotgun (WGS) entry which is preliminary data.</text>
</comment>
<evidence type="ECO:0000313" key="1">
    <source>
        <dbReference type="EMBL" id="NYJ76585.1"/>
    </source>
</evidence>
<proteinExistence type="predicted"/>